<keyword evidence="10" id="KW-1185">Reference proteome</keyword>
<comment type="subcellular location">
    <subcellularLocation>
        <location evidence="1">Secreted</location>
        <location evidence="1">Cell wall</location>
    </subcellularLocation>
</comment>
<evidence type="ECO:0000256" key="5">
    <source>
        <dbReference type="ARBA" id="ARBA00022801"/>
    </source>
</evidence>
<accession>W1PHI7</accession>
<dbReference type="InterPro" id="IPR011050">
    <property type="entry name" value="Pectin_lyase_fold/virulence"/>
</dbReference>
<keyword evidence="7" id="KW-0961">Cell wall biogenesis/degradation</keyword>
<protein>
    <recommendedName>
        <fullName evidence="11">Polygalacturonase</fullName>
    </recommendedName>
</protein>
<evidence type="ECO:0000256" key="8">
    <source>
        <dbReference type="RuleBase" id="RU361169"/>
    </source>
</evidence>
<dbReference type="Pfam" id="PF00295">
    <property type="entry name" value="Glyco_hydro_28"/>
    <property type="match status" value="1"/>
</dbReference>
<evidence type="ECO:0008006" key="11">
    <source>
        <dbReference type="Google" id="ProtNLM"/>
    </source>
</evidence>
<dbReference type="STRING" id="13333.W1PHI7"/>
<keyword evidence="6 8" id="KW-0326">Glycosidase</keyword>
<evidence type="ECO:0000256" key="3">
    <source>
        <dbReference type="ARBA" id="ARBA00022512"/>
    </source>
</evidence>
<sequence length="127" mass="13546">MTGTRNGARIKTWQGGAGTVSNITFERITMDNVDHPIIIDQYYCDSDNRCQNATSAVQVNGVKFIGVRGTSVRPVAVTLACSTSVACTNIFLDGIDLKTVDGNDTMSYCLNAFGSANGQINPEPCFG</sequence>
<evidence type="ECO:0000256" key="4">
    <source>
        <dbReference type="ARBA" id="ARBA00022525"/>
    </source>
</evidence>
<evidence type="ECO:0000256" key="2">
    <source>
        <dbReference type="ARBA" id="ARBA00008834"/>
    </source>
</evidence>
<keyword evidence="5 8" id="KW-0378">Hydrolase</keyword>
<name>W1PHI7_AMBTC</name>
<evidence type="ECO:0000313" key="10">
    <source>
        <dbReference type="Proteomes" id="UP000017836"/>
    </source>
</evidence>
<dbReference type="Gramene" id="ERN07443">
    <property type="protein sequence ID" value="ERN07443"/>
    <property type="gene ID" value="AMTR_s00019p00250680"/>
</dbReference>
<dbReference type="InterPro" id="IPR012334">
    <property type="entry name" value="Pectin_lyas_fold"/>
</dbReference>
<keyword evidence="3" id="KW-0134">Cell wall</keyword>
<dbReference type="GO" id="GO:0004650">
    <property type="term" value="F:polygalacturonase activity"/>
    <property type="evidence" value="ECO:0007669"/>
    <property type="project" value="InterPro"/>
</dbReference>
<dbReference type="Proteomes" id="UP000017836">
    <property type="component" value="Unassembled WGS sequence"/>
</dbReference>
<dbReference type="SUPFAM" id="SSF51126">
    <property type="entry name" value="Pectin lyase-like"/>
    <property type="match status" value="1"/>
</dbReference>
<dbReference type="HOGENOM" id="CLU_016031_6_3_1"/>
<dbReference type="InterPro" id="IPR000743">
    <property type="entry name" value="Glyco_hydro_28"/>
</dbReference>
<keyword evidence="4" id="KW-0964">Secreted</keyword>
<dbReference type="OMA" id="RINTWAR"/>
<evidence type="ECO:0000256" key="1">
    <source>
        <dbReference type="ARBA" id="ARBA00004191"/>
    </source>
</evidence>
<proteinExistence type="inferred from homology"/>
<evidence type="ECO:0000256" key="7">
    <source>
        <dbReference type="ARBA" id="ARBA00023316"/>
    </source>
</evidence>
<dbReference type="Gene3D" id="2.160.20.10">
    <property type="entry name" value="Single-stranded right-handed beta-helix, Pectin lyase-like"/>
    <property type="match status" value="1"/>
</dbReference>
<evidence type="ECO:0000313" key="9">
    <source>
        <dbReference type="EMBL" id="ERN07443.1"/>
    </source>
</evidence>
<gene>
    <name evidence="9" type="ORF">AMTR_s00019p00250680</name>
</gene>
<comment type="similarity">
    <text evidence="2 8">Belongs to the glycosyl hydrolase 28 family.</text>
</comment>
<dbReference type="AlphaFoldDB" id="W1PHI7"/>
<organism evidence="9 10">
    <name type="scientific">Amborella trichopoda</name>
    <dbReference type="NCBI Taxonomy" id="13333"/>
    <lineage>
        <taxon>Eukaryota</taxon>
        <taxon>Viridiplantae</taxon>
        <taxon>Streptophyta</taxon>
        <taxon>Embryophyta</taxon>
        <taxon>Tracheophyta</taxon>
        <taxon>Spermatophyta</taxon>
        <taxon>Magnoliopsida</taxon>
        <taxon>Amborellales</taxon>
        <taxon>Amborellaceae</taxon>
        <taxon>Amborella</taxon>
    </lineage>
</organism>
<dbReference type="PANTHER" id="PTHR31375">
    <property type="match status" value="1"/>
</dbReference>
<dbReference type="EMBL" id="KI393807">
    <property type="protein sequence ID" value="ERN07443.1"/>
    <property type="molecule type" value="Genomic_DNA"/>
</dbReference>
<dbReference type="GO" id="GO:0071555">
    <property type="term" value="P:cell wall organization"/>
    <property type="evidence" value="ECO:0007669"/>
    <property type="project" value="UniProtKB-KW"/>
</dbReference>
<reference evidence="10" key="1">
    <citation type="journal article" date="2013" name="Science">
        <title>The Amborella genome and the evolution of flowering plants.</title>
        <authorList>
            <consortium name="Amborella Genome Project"/>
        </authorList>
    </citation>
    <scope>NUCLEOTIDE SEQUENCE [LARGE SCALE GENOMIC DNA]</scope>
</reference>
<dbReference type="GO" id="GO:0005975">
    <property type="term" value="P:carbohydrate metabolic process"/>
    <property type="evidence" value="ECO:0007669"/>
    <property type="project" value="InterPro"/>
</dbReference>
<evidence type="ECO:0000256" key="6">
    <source>
        <dbReference type="ARBA" id="ARBA00023295"/>
    </source>
</evidence>